<gene>
    <name evidence="6" type="primary">proV</name>
    <name evidence="6" type="ORF">SSPH_03063</name>
</gene>
<keyword evidence="4 6" id="KW-0067">ATP-binding</keyword>
<dbReference type="RefSeq" id="WP_109298214.1">
    <property type="nucleotide sequence ID" value="NZ_FCOW01000018.1"/>
</dbReference>
<dbReference type="SMART" id="SM00382">
    <property type="entry name" value="AAA"/>
    <property type="match status" value="1"/>
</dbReference>
<sequence length="356" mass="38884">MEETIIELDKIKVYRNRQPVLDIENLVIGAGELVAVSGANGAGKSTLLQVINLLLPYQQGMLTLFGRDAAKSGPETARRYSSMMFQETLLVNGTVYDNVALPLKFRGYSPAQIEEQVREALTTFHCQHLAKRQANQLSGGEAQRVGLARALVFQPQLLLLDEPFAALDTASRTAILTDLKQVATLHKLTVLLVSHNFNDVLYFADRVVVLEGGRIIQDACPEVVLRRPATATVANLVDMDNILPCQVEHCGRELVVRLPGGVEFRHNPPAPPRATACCLPGDALYILNESSLLRRQPLITAKGKVVGIIPGVGAYKIRIETGCLSLLVRVPREQTIGLTLGSNVEVAFNPEEVQLV</sequence>
<dbReference type="GO" id="GO:0005524">
    <property type="term" value="F:ATP binding"/>
    <property type="evidence" value="ECO:0007669"/>
    <property type="project" value="UniProtKB-KW"/>
</dbReference>
<dbReference type="PANTHER" id="PTHR42781:SF4">
    <property type="entry name" value="SPERMIDINE_PUTRESCINE IMPORT ATP-BINDING PROTEIN POTA"/>
    <property type="match status" value="1"/>
</dbReference>
<dbReference type="InterPro" id="IPR050093">
    <property type="entry name" value="ABC_SmlMolc_Importer"/>
</dbReference>
<dbReference type="InterPro" id="IPR017871">
    <property type="entry name" value="ABC_transporter-like_CS"/>
</dbReference>
<evidence type="ECO:0000259" key="5">
    <source>
        <dbReference type="PROSITE" id="PS50893"/>
    </source>
</evidence>
<reference evidence="6 7" key="1">
    <citation type="submission" date="2016-01" db="EMBL/GenBank/DDBJ databases">
        <authorList>
            <person name="Brown R."/>
        </authorList>
    </citation>
    <scope>NUCLEOTIDE SEQUENCE [LARGE SCALE GENOMIC DNA]</scope>
    <source>
        <strain evidence="6">Sporomusa sphaeroides DSM 2875</strain>
    </source>
</reference>
<comment type="caution">
    <text evidence="6">The sequence shown here is derived from an EMBL/GenBank/DDBJ whole genome shotgun (WGS) entry which is preliminary data.</text>
</comment>
<feature type="domain" description="ABC transporter" evidence="5">
    <location>
        <begin position="6"/>
        <end position="237"/>
    </location>
</feature>
<dbReference type="CDD" id="cd03225">
    <property type="entry name" value="ABC_cobalt_CbiO_domain1"/>
    <property type="match status" value="1"/>
</dbReference>
<evidence type="ECO:0000313" key="7">
    <source>
        <dbReference type="Proteomes" id="UP000245702"/>
    </source>
</evidence>
<evidence type="ECO:0000313" key="6">
    <source>
        <dbReference type="EMBL" id="CVK20395.1"/>
    </source>
</evidence>
<comment type="subcellular location">
    <subcellularLocation>
        <location evidence="1">Cell membrane</location>
        <topology evidence="1">Peripheral membrane protein</topology>
    </subcellularLocation>
</comment>
<dbReference type="PROSITE" id="PS50893">
    <property type="entry name" value="ABC_TRANSPORTER_2"/>
    <property type="match status" value="1"/>
</dbReference>
<evidence type="ECO:0000256" key="3">
    <source>
        <dbReference type="ARBA" id="ARBA00022741"/>
    </source>
</evidence>
<evidence type="ECO:0000256" key="2">
    <source>
        <dbReference type="ARBA" id="ARBA00022448"/>
    </source>
</evidence>
<protein>
    <submittedName>
        <fullName evidence="6">Glycine betaine/L-proline transport ATP-binding protein ProV</fullName>
    </submittedName>
</protein>
<keyword evidence="2" id="KW-0813">Transport</keyword>
<dbReference type="PANTHER" id="PTHR42781">
    <property type="entry name" value="SPERMIDINE/PUTRESCINE IMPORT ATP-BINDING PROTEIN POTA"/>
    <property type="match status" value="1"/>
</dbReference>
<dbReference type="PROSITE" id="PS00211">
    <property type="entry name" value="ABC_TRANSPORTER_1"/>
    <property type="match status" value="1"/>
</dbReference>
<dbReference type="InterPro" id="IPR027417">
    <property type="entry name" value="P-loop_NTPase"/>
</dbReference>
<keyword evidence="3" id="KW-0547">Nucleotide-binding</keyword>
<dbReference type="InterPro" id="IPR015856">
    <property type="entry name" value="ABC_transpr_CbiO/EcfA_su"/>
</dbReference>
<dbReference type="Pfam" id="PF00005">
    <property type="entry name" value="ABC_tran"/>
    <property type="match status" value="1"/>
</dbReference>
<dbReference type="SUPFAM" id="SSF52540">
    <property type="entry name" value="P-loop containing nucleoside triphosphate hydrolases"/>
    <property type="match status" value="1"/>
</dbReference>
<name>A0ABP2CD62_9FIRM</name>
<evidence type="ECO:0000256" key="4">
    <source>
        <dbReference type="ARBA" id="ARBA00022840"/>
    </source>
</evidence>
<proteinExistence type="predicted"/>
<keyword evidence="7" id="KW-1185">Reference proteome</keyword>
<organism evidence="6 7">
    <name type="scientific">Sporomusa sphaeroides DSM 2875</name>
    <dbReference type="NCBI Taxonomy" id="1337886"/>
    <lineage>
        <taxon>Bacteria</taxon>
        <taxon>Bacillati</taxon>
        <taxon>Bacillota</taxon>
        <taxon>Negativicutes</taxon>
        <taxon>Selenomonadales</taxon>
        <taxon>Sporomusaceae</taxon>
        <taxon>Sporomusa</taxon>
    </lineage>
</organism>
<dbReference type="InterPro" id="IPR003439">
    <property type="entry name" value="ABC_transporter-like_ATP-bd"/>
</dbReference>
<accession>A0ABP2CD62</accession>
<dbReference type="InterPro" id="IPR003593">
    <property type="entry name" value="AAA+_ATPase"/>
</dbReference>
<dbReference type="Proteomes" id="UP000245702">
    <property type="component" value="Unassembled WGS sequence"/>
</dbReference>
<evidence type="ECO:0000256" key="1">
    <source>
        <dbReference type="ARBA" id="ARBA00004202"/>
    </source>
</evidence>
<dbReference type="Gene3D" id="3.40.50.300">
    <property type="entry name" value="P-loop containing nucleotide triphosphate hydrolases"/>
    <property type="match status" value="1"/>
</dbReference>
<dbReference type="EMBL" id="FCOW01000018">
    <property type="protein sequence ID" value="CVK20395.1"/>
    <property type="molecule type" value="Genomic_DNA"/>
</dbReference>